<evidence type="ECO:0000259" key="5">
    <source>
        <dbReference type="Pfam" id="PF07992"/>
    </source>
</evidence>
<dbReference type="STRING" id="92487.SAMN02745130_03710"/>
<dbReference type="InterPro" id="IPR042204">
    <property type="entry name" value="2Fe-2S-bd_N"/>
</dbReference>
<evidence type="ECO:0000313" key="8">
    <source>
        <dbReference type="EMBL" id="SKA94971.1"/>
    </source>
</evidence>
<evidence type="ECO:0000256" key="2">
    <source>
        <dbReference type="ARBA" id="ARBA00022576"/>
    </source>
</evidence>
<dbReference type="PANTHER" id="PTHR43757">
    <property type="entry name" value="AMINOMETHYLTRANSFERASE"/>
    <property type="match status" value="1"/>
</dbReference>
<dbReference type="Pfam" id="PF17806">
    <property type="entry name" value="SO_alpha_A3"/>
    <property type="match status" value="1"/>
</dbReference>
<evidence type="ECO:0000259" key="7">
    <source>
        <dbReference type="Pfam" id="PF17806"/>
    </source>
</evidence>
<dbReference type="NCBIfam" id="TIGR01372">
    <property type="entry name" value="soxA"/>
    <property type="match status" value="1"/>
</dbReference>
<sequence>MKRLYKQAHERIDRSQIIHFHWQGAHYTGYAGDTLASALLANDVKLIGRSFKYGRQRGIMAAGVEEPNALVVLEPNSGYHLPNARATEVEIYPEMVAQPASGIPSINEDVRAWLKPLHRFMAAGFYYKTFMSPASWWPKYEEQLRKLAGFAPAPSQPDAETYDHYHRQTDVAVVGGGAAGLAAALAAANAGSTVLLLDERPQLGGELVVDAARDPEAAAWLARTRAALEAHAKVQILVRTTAYALHDFNLLLALERRQDHLPLGSRNPKLTRQRLHRIRAHKVILATGSHERPLMFANNDLPGVMLASAVSRYQYEYSVLCGSKPLVVGNNDSIYDVARDLVKAGTRPTVVDCRIGYDASDLTKLGVLVKQGYTVVKAEGRDSVERALIAKTAYSDTHGWVVGESPETVSCDLIACSGGFSPLVHLDCHTGSKPWFSTEHQAFMPACDKPHRYVAGSVNGQSNWQGAAAEGEYVGLLAAGQAANPVAAPKLLMVADFICPELGRDKIFLDMQNDVKASDLELAIRENYRSIEHIKRYTALGFGTDQGKTGNVNGIAVAAKIMQLPIAEVGTTTFRPMYTPVTMGVLAGSEVGLHSDPQRFTPMQASHMAQGAEFEVVGQWMRPWYFPQGSENLHQAVARECLAVRNSLGMMDASTLGKIDIQGPDAREFLARVYTNNWAKLAPGKCRYGLMCDENGMIIDDGVTACLSDTHFLMTTTTGGAARIYTHLETWLQTEWPDLEVYLTSVTDHWSTTGVVGPKARRLMEKLCKDVDFSAANFPFMDWREGTVCGIPARIMRISFSGELSYEINVQANYGRFLWDSVLEAGKAFNITPYGTETMHVLRAEKGYVIVGQDTDGSITPYDANMAWAVSLNKSYPFLGQRALTRSDTARAGRKQLVGLLTDEPDKVLNEGCQLVAETGSKAMIGHVTSSYFSPVLGRSIALAVVKGGLDLLGTKIYAKPLSYEVIPVTIVDSVFYDQAKEKSDGEI</sequence>
<dbReference type="PANTHER" id="PTHR43757:SF2">
    <property type="entry name" value="AMINOMETHYLTRANSFERASE, MITOCHONDRIAL"/>
    <property type="match status" value="1"/>
</dbReference>
<evidence type="ECO:0000313" key="9">
    <source>
        <dbReference type="Proteomes" id="UP000190460"/>
    </source>
</evidence>
<dbReference type="GO" id="GO:0008115">
    <property type="term" value="F:sarcosine oxidase activity"/>
    <property type="evidence" value="ECO:0007669"/>
    <property type="project" value="InterPro"/>
</dbReference>
<dbReference type="Pfam" id="PF13510">
    <property type="entry name" value="Fer2_4"/>
    <property type="match status" value="1"/>
</dbReference>
<evidence type="ECO:0000259" key="6">
    <source>
        <dbReference type="Pfam" id="PF08669"/>
    </source>
</evidence>
<dbReference type="EMBL" id="FUYB01000028">
    <property type="protein sequence ID" value="SKA94971.1"/>
    <property type="molecule type" value="Genomic_DNA"/>
</dbReference>
<dbReference type="InterPro" id="IPR036188">
    <property type="entry name" value="FAD/NAD-bd_sf"/>
</dbReference>
<organism evidence="8 9">
    <name type="scientific">Thiothrix eikelboomii</name>
    <dbReference type="NCBI Taxonomy" id="92487"/>
    <lineage>
        <taxon>Bacteria</taxon>
        <taxon>Pseudomonadati</taxon>
        <taxon>Pseudomonadota</taxon>
        <taxon>Gammaproteobacteria</taxon>
        <taxon>Thiotrichales</taxon>
        <taxon>Thiotrichaceae</taxon>
        <taxon>Thiothrix</taxon>
    </lineage>
</organism>
<evidence type="ECO:0000259" key="4">
    <source>
        <dbReference type="Pfam" id="PF01571"/>
    </source>
</evidence>
<dbReference type="InterPro" id="IPR013977">
    <property type="entry name" value="GcvT_C"/>
</dbReference>
<feature type="domain" description="Aminomethyltransferase C-terminal" evidence="6">
    <location>
        <begin position="895"/>
        <end position="978"/>
    </location>
</feature>
<comment type="similarity">
    <text evidence="1">Belongs to the GcvT family.</text>
</comment>
<feature type="domain" description="FAD/NAD(P)-binding" evidence="5">
    <location>
        <begin position="170"/>
        <end position="422"/>
    </location>
</feature>
<dbReference type="GO" id="GO:0046653">
    <property type="term" value="P:tetrahydrofolate metabolic process"/>
    <property type="evidence" value="ECO:0007669"/>
    <property type="project" value="InterPro"/>
</dbReference>
<keyword evidence="2" id="KW-0808">Transferase</keyword>
<dbReference type="InterPro" id="IPR023753">
    <property type="entry name" value="FAD/NAD-binding_dom"/>
</dbReference>
<feature type="domain" description="SoxA A3" evidence="7">
    <location>
        <begin position="506"/>
        <end position="588"/>
    </location>
</feature>
<dbReference type="OrthoDB" id="5287468at2"/>
<evidence type="ECO:0000256" key="1">
    <source>
        <dbReference type="ARBA" id="ARBA00008609"/>
    </source>
</evidence>
<dbReference type="Gene3D" id="3.50.50.60">
    <property type="entry name" value="FAD/NAD(P)-binding domain"/>
    <property type="match status" value="1"/>
</dbReference>
<dbReference type="Pfam" id="PF07992">
    <property type="entry name" value="Pyr_redox_2"/>
    <property type="match status" value="1"/>
</dbReference>
<dbReference type="Gene3D" id="3.30.1360.120">
    <property type="entry name" value="Probable tRNA modification gtpase trme, domain 1"/>
    <property type="match status" value="1"/>
</dbReference>
<dbReference type="Pfam" id="PF01571">
    <property type="entry name" value="GCV_T"/>
    <property type="match status" value="1"/>
</dbReference>
<dbReference type="InterPro" id="IPR006277">
    <property type="entry name" value="Sarcosine_oxidase_asu"/>
</dbReference>
<reference evidence="8 9" key="1">
    <citation type="submission" date="2017-02" db="EMBL/GenBank/DDBJ databases">
        <authorList>
            <person name="Peterson S.W."/>
        </authorList>
    </citation>
    <scope>NUCLEOTIDE SEQUENCE [LARGE SCALE GENOMIC DNA]</scope>
    <source>
        <strain evidence="8 9">ATCC 49788</strain>
    </source>
</reference>
<dbReference type="AlphaFoldDB" id="A0A1T4Y0Z8"/>
<name>A0A1T4Y0Z8_9GAMM</name>
<keyword evidence="2" id="KW-0032">Aminotransferase</keyword>
<keyword evidence="3" id="KW-0560">Oxidoreductase</keyword>
<dbReference type="GO" id="GO:0008483">
    <property type="term" value="F:transaminase activity"/>
    <property type="evidence" value="ECO:0007669"/>
    <property type="project" value="UniProtKB-KW"/>
</dbReference>
<dbReference type="InterPro" id="IPR006222">
    <property type="entry name" value="GCVT_N"/>
</dbReference>
<evidence type="ECO:0000256" key="3">
    <source>
        <dbReference type="ARBA" id="ARBA00023002"/>
    </source>
</evidence>
<dbReference type="SUPFAM" id="SSF101790">
    <property type="entry name" value="Aminomethyltransferase beta-barrel domain"/>
    <property type="match status" value="1"/>
</dbReference>
<dbReference type="InterPro" id="IPR028896">
    <property type="entry name" value="GcvT/YgfZ/DmdA"/>
</dbReference>
<dbReference type="SUPFAM" id="SSF51905">
    <property type="entry name" value="FAD/NAD(P)-binding domain"/>
    <property type="match status" value="1"/>
</dbReference>
<dbReference type="RefSeq" id="WP_078924144.1">
    <property type="nucleotide sequence ID" value="NZ_FUYB01000028.1"/>
</dbReference>
<gene>
    <name evidence="8" type="ORF">SAMN02745130_03710</name>
</gene>
<feature type="domain" description="GCVT N-terminal" evidence="4">
    <location>
        <begin position="604"/>
        <end position="874"/>
    </location>
</feature>
<proteinExistence type="inferred from homology"/>
<keyword evidence="9" id="KW-1185">Reference proteome</keyword>
<dbReference type="InterPro" id="IPR029043">
    <property type="entry name" value="GcvT/YgfZ_C"/>
</dbReference>
<dbReference type="SUPFAM" id="SSF103025">
    <property type="entry name" value="Folate-binding domain"/>
    <property type="match status" value="1"/>
</dbReference>
<protein>
    <submittedName>
        <fullName evidence="8">Sarcosine oxidase subunit alpha</fullName>
    </submittedName>
</protein>
<dbReference type="PRINTS" id="PR00368">
    <property type="entry name" value="FADPNR"/>
</dbReference>
<accession>A0A1T4Y0Z8</accession>
<dbReference type="InterPro" id="IPR041117">
    <property type="entry name" value="SoxA_A3"/>
</dbReference>
<dbReference type="PIRSF" id="PIRSF037980">
    <property type="entry name" value="SoxA"/>
    <property type="match status" value="1"/>
</dbReference>
<dbReference type="Proteomes" id="UP000190460">
    <property type="component" value="Unassembled WGS sequence"/>
</dbReference>
<dbReference type="InterPro" id="IPR027266">
    <property type="entry name" value="TrmE/GcvT-like"/>
</dbReference>
<dbReference type="Pfam" id="PF08669">
    <property type="entry name" value="GCV_T_C"/>
    <property type="match status" value="1"/>
</dbReference>
<dbReference type="PRINTS" id="PR00411">
    <property type="entry name" value="PNDRDTASEI"/>
</dbReference>
<dbReference type="Gene3D" id="3.10.20.440">
    <property type="entry name" value="2Fe-2S iron-sulphur cluster binding domain, sarcosine oxidase, alpha subunit, N-terminal domain"/>
    <property type="match status" value="1"/>
</dbReference>